<dbReference type="GO" id="GO:0015627">
    <property type="term" value="C:type II protein secretion system complex"/>
    <property type="evidence" value="ECO:0007669"/>
    <property type="project" value="InterPro"/>
</dbReference>
<dbReference type="NCBIfam" id="TIGR02532">
    <property type="entry name" value="IV_pilin_GFxxxE"/>
    <property type="match status" value="1"/>
</dbReference>
<evidence type="ECO:0000256" key="7">
    <source>
        <dbReference type="ARBA" id="ARBA00022989"/>
    </source>
</evidence>
<dbReference type="InterPro" id="IPR049875">
    <property type="entry name" value="TypeII_GspH"/>
</dbReference>
<dbReference type="InterPro" id="IPR002416">
    <property type="entry name" value="T2SS_protein-GspH"/>
</dbReference>
<dbReference type="GO" id="GO:0005886">
    <property type="term" value="C:plasma membrane"/>
    <property type="evidence" value="ECO:0007669"/>
    <property type="project" value="UniProtKB-SubCell"/>
</dbReference>
<evidence type="ECO:0000256" key="4">
    <source>
        <dbReference type="ARBA" id="ARBA00022481"/>
    </source>
</evidence>
<organism evidence="10 11">
    <name type="scientific">Photobacterium leiognathi</name>
    <dbReference type="NCBI Taxonomy" id="553611"/>
    <lineage>
        <taxon>Bacteria</taxon>
        <taxon>Pseudomonadati</taxon>
        <taxon>Pseudomonadota</taxon>
        <taxon>Gammaproteobacteria</taxon>
        <taxon>Vibrionales</taxon>
        <taxon>Vibrionaceae</taxon>
        <taxon>Photobacterium</taxon>
    </lineage>
</organism>
<dbReference type="SUPFAM" id="SSF54523">
    <property type="entry name" value="Pili subunits"/>
    <property type="match status" value="1"/>
</dbReference>
<dbReference type="EMBL" id="PYOJ01000017">
    <property type="protein sequence ID" value="PSV88597.1"/>
    <property type="molecule type" value="Genomic_DNA"/>
</dbReference>
<evidence type="ECO:0000256" key="8">
    <source>
        <dbReference type="ARBA" id="ARBA00023136"/>
    </source>
</evidence>
<dbReference type="GO" id="GO:0015628">
    <property type="term" value="P:protein secretion by the type II secretion system"/>
    <property type="evidence" value="ECO:0007669"/>
    <property type="project" value="InterPro"/>
</dbReference>
<proteinExistence type="predicted"/>
<keyword evidence="6" id="KW-0812">Transmembrane</keyword>
<dbReference type="Proteomes" id="UP000240410">
    <property type="component" value="Unassembled WGS sequence"/>
</dbReference>
<protein>
    <recommendedName>
        <fullName evidence="2">Type II secretion system protein H</fullName>
    </recommendedName>
    <alternativeName>
        <fullName evidence="9">General secretion pathway protein H</fullName>
    </alternativeName>
</protein>
<keyword evidence="3" id="KW-1003">Cell membrane</keyword>
<name>A0A2T3M855_PHOLE</name>
<dbReference type="STRING" id="553611.GCA_001557755_01876"/>
<keyword evidence="5" id="KW-0997">Cell inner membrane</keyword>
<evidence type="ECO:0000256" key="9">
    <source>
        <dbReference type="ARBA" id="ARBA00030775"/>
    </source>
</evidence>
<evidence type="ECO:0000256" key="2">
    <source>
        <dbReference type="ARBA" id="ARBA00021549"/>
    </source>
</evidence>
<dbReference type="AlphaFoldDB" id="A0A2T3M855"/>
<comment type="caution">
    <text evidence="10">The sequence shown here is derived from an EMBL/GenBank/DDBJ whole genome shotgun (WGS) entry which is preliminary data.</text>
</comment>
<gene>
    <name evidence="10" type="primary">gspH</name>
    <name evidence="10" type="ORF">CTM89_13840</name>
</gene>
<comment type="subcellular location">
    <subcellularLocation>
        <location evidence="1">Cell inner membrane</location>
        <topology evidence="1">Single-pass membrane protein</topology>
    </subcellularLocation>
</comment>
<dbReference type="OrthoDB" id="5730913at2"/>
<evidence type="ECO:0000313" key="11">
    <source>
        <dbReference type="Proteomes" id="UP000240410"/>
    </source>
</evidence>
<dbReference type="InterPro" id="IPR012902">
    <property type="entry name" value="N_methyl_site"/>
</dbReference>
<dbReference type="NCBIfam" id="TIGR01708">
    <property type="entry name" value="typeII_sec_gspH"/>
    <property type="match status" value="1"/>
</dbReference>
<dbReference type="Pfam" id="PF07963">
    <property type="entry name" value="N_methyl"/>
    <property type="match status" value="1"/>
</dbReference>
<dbReference type="PRINTS" id="PR00885">
    <property type="entry name" value="BCTERIALGSPH"/>
</dbReference>
<dbReference type="Gene3D" id="3.55.40.10">
    <property type="entry name" value="minor pseudopilin epsh domain"/>
    <property type="match status" value="1"/>
</dbReference>
<accession>A0A2T3M855</accession>
<evidence type="ECO:0000256" key="5">
    <source>
        <dbReference type="ARBA" id="ARBA00022519"/>
    </source>
</evidence>
<keyword evidence="7" id="KW-1133">Transmembrane helix</keyword>
<sequence length="194" mass="22033">MKRSAGFTLIEIMLVLVLLATSAVAVISTLPDNKRDEMKEQAVRFHHLAQLLGEDAMLNGVDYGIRVEPHQYHFVQLTQDGWQPLEEAKFYTDVKLDKGVTAKIEIGGAWKDKDRLFKSDALFKDEDLFTKSDEEKKKIKPQIVVMASGEYTPFTLSFEVDGENQFWRVSADEVGNLVLLKPGETLEQATQREK</sequence>
<evidence type="ECO:0000313" key="10">
    <source>
        <dbReference type="EMBL" id="PSV88597.1"/>
    </source>
</evidence>
<evidence type="ECO:0000256" key="3">
    <source>
        <dbReference type="ARBA" id="ARBA00022475"/>
    </source>
</evidence>
<keyword evidence="8" id="KW-0472">Membrane</keyword>
<evidence type="ECO:0000256" key="1">
    <source>
        <dbReference type="ARBA" id="ARBA00004377"/>
    </source>
</evidence>
<dbReference type="PROSITE" id="PS00409">
    <property type="entry name" value="PROKAR_NTER_METHYL"/>
    <property type="match status" value="1"/>
</dbReference>
<keyword evidence="4" id="KW-0488">Methylation</keyword>
<evidence type="ECO:0000256" key="6">
    <source>
        <dbReference type="ARBA" id="ARBA00022692"/>
    </source>
</evidence>
<dbReference type="InterPro" id="IPR045584">
    <property type="entry name" value="Pilin-like"/>
</dbReference>
<reference evidence="10 11" key="1">
    <citation type="submission" date="2018-03" db="EMBL/GenBank/DDBJ databases">
        <title>Whole genome sequencing of Histamine producing bacteria.</title>
        <authorList>
            <person name="Butler K."/>
        </authorList>
    </citation>
    <scope>NUCLEOTIDE SEQUENCE [LARGE SCALE GENOMIC DNA]</scope>
    <source>
        <strain evidence="10 11">ATCC 33979</strain>
    </source>
</reference>
<dbReference type="RefSeq" id="WP_023931341.1">
    <property type="nucleotide sequence ID" value="NZ_JAUZMO010000001.1"/>
</dbReference>